<dbReference type="EMBL" id="JACXVP010000003">
    <property type="protein sequence ID" value="KAG5615083.1"/>
    <property type="molecule type" value="Genomic_DNA"/>
</dbReference>
<name>A0A9J5ZSK9_SOLCO</name>
<dbReference type="Proteomes" id="UP000824120">
    <property type="component" value="Chromosome 3"/>
</dbReference>
<organism evidence="3 4">
    <name type="scientific">Solanum commersonii</name>
    <name type="common">Commerson's wild potato</name>
    <name type="synonym">Commerson's nightshade</name>
    <dbReference type="NCBI Taxonomy" id="4109"/>
    <lineage>
        <taxon>Eukaryota</taxon>
        <taxon>Viridiplantae</taxon>
        <taxon>Streptophyta</taxon>
        <taxon>Embryophyta</taxon>
        <taxon>Tracheophyta</taxon>
        <taxon>Spermatophyta</taxon>
        <taxon>Magnoliopsida</taxon>
        <taxon>eudicotyledons</taxon>
        <taxon>Gunneridae</taxon>
        <taxon>Pentapetalae</taxon>
        <taxon>asterids</taxon>
        <taxon>lamiids</taxon>
        <taxon>Solanales</taxon>
        <taxon>Solanaceae</taxon>
        <taxon>Solanoideae</taxon>
        <taxon>Solaneae</taxon>
        <taxon>Solanum</taxon>
    </lineage>
</organism>
<evidence type="ECO:0000259" key="2">
    <source>
        <dbReference type="Pfam" id="PF20167"/>
    </source>
</evidence>
<gene>
    <name evidence="3" type="ORF">H5410_014907</name>
</gene>
<dbReference type="InterPro" id="IPR046796">
    <property type="entry name" value="Transposase_32_dom"/>
</dbReference>
<comment type="caution">
    <text evidence="3">The sequence shown here is derived from an EMBL/GenBank/DDBJ whole genome shotgun (WGS) entry which is preliminary data.</text>
</comment>
<proteinExistence type="predicted"/>
<accession>A0A9J5ZSK9</accession>
<reference evidence="3 4" key="1">
    <citation type="submission" date="2020-09" db="EMBL/GenBank/DDBJ databases">
        <title>De no assembly of potato wild relative species, Solanum commersonii.</title>
        <authorList>
            <person name="Cho K."/>
        </authorList>
    </citation>
    <scope>NUCLEOTIDE SEQUENCE [LARGE SCALE GENOMIC DNA]</scope>
    <source>
        <strain evidence="3">LZ3.2</strain>
        <tissue evidence="3">Leaf</tissue>
    </source>
</reference>
<evidence type="ECO:0000313" key="3">
    <source>
        <dbReference type="EMBL" id="KAG5615083.1"/>
    </source>
</evidence>
<sequence>MSSFLCKLHIYAPLTSTLVRGCLVEISHTTIRRFLYGPTAGHFWSLNTTEFDYIWDIVRSGAFQRNAEQREDVILWLARYIAADGERAEWVAAPWLGIWKATLNFVAKFFWLLMRNRVSPTKDDNQVMWDRAVMVAALVAGLEIDFSRIEPQVEVLPLGADLADTVGQAQGDDLSIPDPTDTFSGTSSQAASMAPSSSRSTPQLGATVVPLARVQKLEDQMATLLHHIQPWMQKSIAKFEARMEHWMEGMMDRKVQAINKHLDAFELRVLDRSSPAIDLFTLLADLASLWTDVEAILATLSVEPQGRQEWHERLFEDWITQPAKRKDLWPGLIARGLAIQRQQDAYLLPGPFGPSCPPYFTPFWPRTRLSTFASNAGCDVAVWPFEPLISILWPMGQ</sequence>
<feature type="region of interest" description="Disordered" evidence="1">
    <location>
        <begin position="169"/>
        <end position="203"/>
    </location>
</feature>
<dbReference type="AlphaFoldDB" id="A0A9J5ZSK9"/>
<feature type="compositionally biased region" description="Low complexity" evidence="1">
    <location>
        <begin position="187"/>
        <end position="200"/>
    </location>
</feature>
<feature type="domain" description="Putative plant transposon protein" evidence="2">
    <location>
        <begin position="12"/>
        <end position="149"/>
    </location>
</feature>
<evidence type="ECO:0000313" key="4">
    <source>
        <dbReference type="Proteomes" id="UP000824120"/>
    </source>
</evidence>
<keyword evidence="4" id="KW-1185">Reference proteome</keyword>
<dbReference type="Pfam" id="PF20167">
    <property type="entry name" value="Transposase_32"/>
    <property type="match status" value="1"/>
</dbReference>
<protein>
    <recommendedName>
        <fullName evidence="2">Putative plant transposon protein domain-containing protein</fullName>
    </recommendedName>
</protein>
<evidence type="ECO:0000256" key="1">
    <source>
        <dbReference type="SAM" id="MobiDB-lite"/>
    </source>
</evidence>